<dbReference type="Proteomes" id="UP000789570">
    <property type="component" value="Unassembled WGS sequence"/>
</dbReference>
<keyword evidence="2" id="KW-1185">Reference proteome</keyword>
<gene>
    <name evidence="1" type="ORF">FCALED_LOCUS10297</name>
</gene>
<name>A0A9N9GZ61_9GLOM</name>
<dbReference type="AlphaFoldDB" id="A0A9N9GZ61"/>
<dbReference type="EMBL" id="CAJVPQ010003719">
    <property type="protein sequence ID" value="CAG8635641.1"/>
    <property type="molecule type" value="Genomic_DNA"/>
</dbReference>
<accession>A0A9N9GZ61</accession>
<proteinExistence type="predicted"/>
<dbReference type="OrthoDB" id="2434835at2759"/>
<feature type="non-terminal residue" evidence="1">
    <location>
        <position position="64"/>
    </location>
</feature>
<evidence type="ECO:0000313" key="1">
    <source>
        <dbReference type="EMBL" id="CAG8635641.1"/>
    </source>
</evidence>
<organism evidence="1 2">
    <name type="scientific">Funneliformis caledonium</name>
    <dbReference type="NCBI Taxonomy" id="1117310"/>
    <lineage>
        <taxon>Eukaryota</taxon>
        <taxon>Fungi</taxon>
        <taxon>Fungi incertae sedis</taxon>
        <taxon>Mucoromycota</taxon>
        <taxon>Glomeromycotina</taxon>
        <taxon>Glomeromycetes</taxon>
        <taxon>Glomerales</taxon>
        <taxon>Glomeraceae</taxon>
        <taxon>Funneliformis</taxon>
    </lineage>
</organism>
<protein>
    <submittedName>
        <fullName evidence="1">5889_t:CDS:1</fullName>
    </submittedName>
</protein>
<comment type="caution">
    <text evidence="1">The sequence shown here is derived from an EMBL/GenBank/DDBJ whole genome shotgun (WGS) entry which is preliminary data.</text>
</comment>
<sequence length="64" mass="7370">MKISRVTTPGYAIMENYSQGFNFGNTFYMCGQNVYLQYQGYYDANAINSNMGTNFVPKEIELFN</sequence>
<reference evidence="1" key="1">
    <citation type="submission" date="2021-06" db="EMBL/GenBank/DDBJ databases">
        <authorList>
            <person name="Kallberg Y."/>
            <person name="Tangrot J."/>
            <person name="Rosling A."/>
        </authorList>
    </citation>
    <scope>NUCLEOTIDE SEQUENCE</scope>
    <source>
        <strain evidence="1">UK204</strain>
    </source>
</reference>
<evidence type="ECO:0000313" key="2">
    <source>
        <dbReference type="Proteomes" id="UP000789570"/>
    </source>
</evidence>